<reference evidence="1 2" key="1">
    <citation type="submission" date="2016-10" db="EMBL/GenBank/DDBJ databases">
        <title>Complete genome sequences of three Cupriavidus strains isolated from various Malaysian environments.</title>
        <authorList>
            <person name="Abdullah A.A.-A."/>
            <person name="Shafie N.A.H."/>
            <person name="Lau N.S."/>
        </authorList>
    </citation>
    <scope>NUCLEOTIDE SEQUENCE [LARGE SCALE GENOMIC DNA]</scope>
    <source>
        <strain evidence="1 2">USMAA1020</strain>
    </source>
</reference>
<evidence type="ECO:0000313" key="2">
    <source>
        <dbReference type="Proteomes" id="UP000177515"/>
    </source>
</evidence>
<protein>
    <submittedName>
        <fullName evidence="1">DUF2191 domain-containing protein</fullName>
    </submittedName>
</protein>
<dbReference type="EMBL" id="CP017754">
    <property type="protein sequence ID" value="AOZ04715.1"/>
    <property type="molecule type" value="Genomic_DNA"/>
</dbReference>
<name>A0ABM6F015_9BURK</name>
<dbReference type="Proteomes" id="UP000177515">
    <property type="component" value="Chromosome 1"/>
</dbReference>
<dbReference type="RefSeq" id="WP_071068526.1">
    <property type="nucleotide sequence ID" value="NZ_CP017754.1"/>
</dbReference>
<proteinExistence type="predicted"/>
<accession>A0ABM6F015</accession>
<sequence length="70" mass="7632">MQTTITIDDELTQQALEALASADPPMDEAELFREALRTFVRIQAAKRLAALGAPVRGLPEVPLRATSAKR</sequence>
<keyword evidence="2" id="KW-1185">Reference proteome</keyword>
<organism evidence="1 2">
    <name type="scientific">Cupriavidus malaysiensis</name>
    <dbReference type="NCBI Taxonomy" id="367825"/>
    <lineage>
        <taxon>Bacteria</taxon>
        <taxon>Pseudomonadati</taxon>
        <taxon>Pseudomonadota</taxon>
        <taxon>Betaproteobacteria</taxon>
        <taxon>Burkholderiales</taxon>
        <taxon>Burkholderiaceae</taxon>
        <taxon>Cupriavidus</taxon>
    </lineage>
</organism>
<gene>
    <name evidence="1" type="ORF">BKK80_01840</name>
</gene>
<evidence type="ECO:0000313" key="1">
    <source>
        <dbReference type="EMBL" id="AOZ04715.1"/>
    </source>
</evidence>